<dbReference type="HOGENOM" id="CLU_1962666_0_0_1"/>
<reference evidence="2" key="2">
    <citation type="submission" date="2015-06" db="UniProtKB">
        <authorList>
            <consortium name="EnsemblPlants"/>
        </authorList>
    </citation>
    <scope>IDENTIFICATION</scope>
</reference>
<dbReference type="OMA" id="WQLNEFG"/>
<evidence type="ECO:0000313" key="3">
    <source>
        <dbReference type="Proteomes" id="UP000032141"/>
    </source>
</evidence>
<keyword evidence="1" id="KW-0812">Transmembrane</keyword>
<dbReference type="Gramene" id="Bo00798s080.1">
    <property type="protein sequence ID" value="Bo00798s080.1"/>
    <property type="gene ID" value="Bo00798s080"/>
</dbReference>
<proteinExistence type="predicted"/>
<accession>A0A0D2ZR78</accession>
<evidence type="ECO:0000256" key="1">
    <source>
        <dbReference type="SAM" id="Phobius"/>
    </source>
</evidence>
<reference evidence="2" key="1">
    <citation type="journal article" date="2014" name="Genome Biol.">
        <title>Transcriptome and methylome profiling reveals relics of genome dominance in the mesopolyploid Brassica oleracea.</title>
        <authorList>
            <person name="Parkin I.A."/>
            <person name="Koh C."/>
            <person name="Tang H."/>
            <person name="Robinson S.J."/>
            <person name="Kagale S."/>
            <person name="Clarke W.E."/>
            <person name="Town C.D."/>
            <person name="Nixon J."/>
            <person name="Krishnakumar V."/>
            <person name="Bidwell S.L."/>
            <person name="Denoeud F."/>
            <person name="Belcram H."/>
            <person name="Links M.G."/>
            <person name="Just J."/>
            <person name="Clarke C."/>
            <person name="Bender T."/>
            <person name="Huebert T."/>
            <person name="Mason A.S."/>
            <person name="Pires J.C."/>
            <person name="Barker G."/>
            <person name="Moore J."/>
            <person name="Walley P.G."/>
            <person name="Manoli S."/>
            <person name="Batley J."/>
            <person name="Edwards D."/>
            <person name="Nelson M.N."/>
            <person name="Wang X."/>
            <person name="Paterson A.H."/>
            <person name="King G."/>
            <person name="Bancroft I."/>
            <person name="Chalhoub B."/>
            <person name="Sharpe A.G."/>
        </authorList>
    </citation>
    <scope>NUCLEOTIDE SEQUENCE [LARGE SCALE GENOMIC DNA]</scope>
    <source>
        <strain evidence="2">cv. TO1000</strain>
    </source>
</reference>
<dbReference type="Proteomes" id="UP000032141">
    <property type="component" value="Unassembled WGS sequence"/>
</dbReference>
<dbReference type="EnsemblPlants" id="Bo00798s080.1">
    <property type="protein sequence ID" value="Bo00798s080.1"/>
    <property type="gene ID" value="Bo00798s080"/>
</dbReference>
<sequence length="128" mass="14730">MMVSFVETLKKQEEAVDVVIVSAYLVTFFVFIISSFPYKKRIHDWQLNEFRVAVSGHKTLLCVFLFLCGAITHNDSCAHHETEPVDVLLRFLTKSLWGIFSYVVLFKICVILRSKPLESTVKTKADEQ</sequence>
<name>A0A0D2ZR78_BRAOL</name>
<keyword evidence="1" id="KW-1133">Transmembrane helix</keyword>
<keyword evidence="1" id="KW-0472">Membrane</keyword>
<evidence type="ECO:0000313" key="2">
    <source>
        <dbReference type="EnsemblPlants" id="Bo00798s080.1"/>
    </source>
</evidence>
<protein>
    <submittedName>
        <fullName evidence="2">Uncharacterized protein</fullName>
    </submittedName>
</protein>
<keyword evidence="3" id="KW-1185">Reference proteome</keyword>
<organism evidence="2 3">
    <name type="scientific">Brassica oleracea var. oleracea</name>
    <dbReference type="NCBI Taxonomy" id="109376"/>
    <lineage>
        <taxon>Eukaryota</taxon>
        <taxon>Viridiplantae</taxon>
        <taxon>Streptophyta</taxon>
        <taxon>Embryophyta</taxon>
        <taxon>Tracheophyta</taxon>
        <taxon>Spermatophyta</taxon>
        <taxon>Magnoliopsida</taxon>
        <taxon>eudicotyledons</taxon>
        <taxon>Gunneridae</taxon>
        <taxon>Pentapetalae</taxon>
        <taxon>rosids</taxon>
        <taxon>malvids</taxon>
        <taxon>Brassicales</taxon>
        <taxon>Brassicaceae</taxon>
        <taxon>Brassiceae</taxon>
        <taxon>Brassica</taxon>
    </lineage>
</organism>
<feature type="transmembrane region" description="Helical" evidence="1">
    <location>
        <begin position="50"/>
        <end position="72"/>
    </location>
</feature>
<dbReference type="AlphaFoldDB" id="A0A0D2ZR78"/>
<feature type="transmembrane region" description="Helical" evidence="1">
    <location>
        <begin position="92"/>
        <end position="112"/>
    </location>
</feature>
<feature type="transmembrane region" description="Helical" evidence="1">
    <location>
        <begin position="20"/>
        <end position="38"/>
    </location>
</feature>